<dbReference type="SUPFAM" id="SSF57756">
    <property type="entry name" value="Retrovirus zinc finger-like domains"/>
    <property type="match status" value="1"/>
</dbReference>
<feature type="compositionally biased region" description="Basic and acidic residues" evidence="2">
    <location>
        <begin position="607"/>
        <end position="617"/>
    </location>
</feature>
<dbReference type="PANTHER" id="PTHR46888:SF1">
    <property type="entry name" value="RIBONUCLEASE H"/>
    <property type="match status" value="1"/>
</dbReference>
<dbReference type="SUPFAM" id="SSF50630">
    <property type="entry name" value="Acid proteases"/>
    <property type="match status" value="1"/>
</dbReference>
<keyword evidence="1" id="KW-0862">Zinc</keyword>
<dbReference type="Gene3D" id="1.10.4020.10">
    <property type="entry name" value="DNA breaking-rejoining enzymes"/>
    <property type="match status" value="1"/>
</dbReference>
<feature type="region of interest" description="Disordered" evidence="2">
    <location>
        <begin position="691"/>
        <end position="713"/>
    </location>
</feature>
<feature type="region of interest" description="Disordered" evidence="2">
    <location>
        <begin position="113"/>
        <end position="143"/>
    </location>
</feature>
<keyword evidence="5" id="KW-1185">Reference proteome</keyword>
<dbReference type="PROSITE" id="PS50158">
    <property type="entry name" value="ZF_CCHC"/>
    <property type="match status" value="1"/>
</dbReference>
<evidence type="ECO:0000313" key="5">
    <source>
        <dbReference type="Proteomes" id="UP001652642"/>
    </source>
</evidence>
<feature type="region of interest" description="Disordered" evidence="2">
    <location>
        <begin position="370"/>
        <end position="417"/>
    </location>
</feature>
<dbReference type="Pfam" id="PF02023">
    <property type="entry name" value="SCAN"/>
    <property type="match status" value="1"/>
</dbReference>
<dbReference type="Pfam" id="PF00098">
    <property type="entry name" value="zf-CCHC"/>
    <property type="match status" value="1"/>
</dbReference>
<organism evidence="5 6">
    <name type="scientific">Pogona vitticeps</name>
    <name type="common">central bearded dragon</name>
    <dbReference type="NCBI Taxonomy" id="103695"/>
    <lineage>
        <taxon>Eukaryota</taxon>
        <taxon>Metazoa</taxon>
        <taxon>Chordata</taxon>
        <taxon>Craniata</taxon>
        <taxon>Vertebrata</taxon>
        <taxon>Euteleostomi</taxon>
        <taxon>Lepidosauria</taxon>
        <taxon>Squamata</taxon>
        <taxon>Bifurcata</taxon>
        <taxon>Unidentata</taxon>
        <taxon>Episquamata</taxon>
        <taxon>Toxicofera</taxon>
        <taxon>Iguania</taxon>
        <taxon>Acrodonta</taxon>
        <taxon>Agamidae</taxon>
        <taxon>Amphibolurinae</taxon>
        <taxon>Pogona</taxon>
    </lineage>
</organism>
<dbReference type="SUPFAM" id="SSF47353">
    <property type="entry name" value="Retrovirus capsid dimerization domain-like"/>
    <property type="match status" value="1"/>
</dbReference>
<evidence type="ECO:0000259" key="4">
    <source>
        <dbReference type="PROSITE" id="PS50804"/>
    </source>
</evidence>
<evidence type="ECO:0000313" key="6">
    <source>
        <dbReference type="RefSeq" id="XP_072836480.1"/>
    </source>
</evidence>
<feature type="domain" description="SCAN box" evidence="4">
    <location>
        <begin position="281"/>
        <end position="358"/>
    </location>
</feature>
<accession>A0ABM5ETL0</accession>
<evidence type="ECO:0008006" key="7">
    <source>
        <dbReference type="Google" id="ProtNLM"/>
    </source>
</evidence>
<feature type="domain" description="CCHC-type" evidence="3">
    <location>
        <begin position="432"/>
        <end position="446"/>
    </location>
</feature>
<dbReference type="PANTHER" id="PTHR46888">
    <property type="entry name" value="ZINC KNUCKLE DOMAINCONTAINING PROTEIN-RELATED"/>
    <property type="match status" value="1"/>
</dbReference>
<dbReference type="GeneID" id="140702113"/>
<dbReference type="Gene3D" id="2.40.70.10">
    <property type="entry name" value="Acid Proteases"/>
    <property type="match status" value="1"/>
</dbReference>
<evidence type="ECO:0000256" key="2">
    <source>
        <dbReference type="SAM" id="MobiDB-lite"/>
    </source>
</evidence>
<dbReference type="InterPro" id="IPR036875">
    <property type="entry name" value="Znf_CCHC_sf"/>
</dbReference>
<dbReference type="InterPro" id="IPR038269">
    <property type="entry name" value="SCAN_sf"/>
</dbReference>
<feature type="region of interest" description="Disordered" evidence="2">
    <location>
        <begin position="607"/>
        <end position="645"/>
    </location>
</feature>
<dbReference type="InterPro" id="IPR003309">
    <property type="entry name" value="SCAN_dom"/>
</dbReference>
<sequence>METGRGYGFSPYDGQGNPWWCQPLPTQIGGVDRGPSLLQDYLLSSDCVGREPERNRSFWGEETMKHKDVAPGTKPKKYNLLTDEELPDPFGPELSDVKVNKTNPFLTVTSTPAIIPADSLGPPSSGKEPNHSGAQRGADQWGGREEMMRMLKTIERQEKMIESLTEQQMLVTRHMMKLGMDDERTPKNNVFIKNGLVAGPAPIRIQKMSASDDPEAYLHTFERVAVAAGWPKEQWTLILVPCLTGLLQEVVDTLSPQEAAQYESVKTVILRTLNLTEEAYRKRFRELKWKPGVHPRTLVQRMKANMTRWIKPEDKSKEQVMEAFVLEHLVTTLSGNLKGWVQKNNPKQLEEAIKLIEDYCASEEAIKEGPAFSGERGRPREKAGTQAQGGGVKRGMDVPGGARPRGRPFEPMGPKPVRPVTVDDRVFGGLVCYGCGTPGHVRRDCPGTDCSWVGGSNNTQEKSGKQVGWEVVAWVNGEKKQALIDTGCGRTLVRDIKLEGVEEGFTVKCIHGDSKTYKTTWAEVKVGEEKRKMKVGIVPGLSREMLLGRDWVGDRTLAECKEVMQGDCVKIEVGDDFLQETTRDHMRMLQQDDATLQEHLRAAREGEMLQQTEERTAHSSGGACERRKESEPSSQVSTEEGGGGCAVGELIKLDEEEGGVNKAIEVFLAERTRDWGEESSEWRWDEVIKEGKEERETDREKEEKGTQTRETGAERERIATLVKNFPNLMKEDGLLPLPKELSQAGVRESKEGWKPGGGMAFRPTMDKATPGGVSPYLPRLEGSTVVHPCCRTTCSVLTASVANPNATVRFGVRKQ</sequence>
<gene>
    <name evidence="6" type="primary">LOC140702113</name>
</gene>
<name>A0ABM5ETL0_9SAUR</name>
<dbReference type="SMART" id="SM00343">
    <property type="entry name" value="ZnF_C2HC"/>
    <property type="match status" value="1"/>
</dbReference>
<evidence type="ECO:0000259" key="3">
    <source>
        <dbReference type="PROSITE" id="PS50158"/>
    </source>
</evidence>
<proteinExistence type="predicted"/>
<dbReference type="InterPro" id="IPR001878">
    <property type="entry name" value="Znf_CCHC"/>
</dbReference>
<keyword evidence="1" id="KW-0479">Metal-binding</keyword>
<dbReference type="RefSeq" id="XP_072836480.1">
    <property type="nucleotide sequence ID" value="XM_072980379.1"/>
</dbReference>
<keyword evidence="1" id="KW-0863">Zinc-finger</keyword>
<dbReference type="PROSITE" id="PS50804">
    <property type="entry name" value="SCAN_BOX"/>
    <property type="match status" value="1"/>
</dbReference>
<dbReference type="InterPro" id="IPR021109">
    <property type="entry name" value="Peptidase_aspartic_dom_sf"/>
</dbReference>
<reference evidence="6" key="1">
    <citation type="submission" date="2025-08" db="UniProtKB">
        <authorList>
            <consortium name="RefSeq"/>
        </authorList>
    </citation>
    <scope>IDENTIFICATION</scope>
</reference>
<evidence type="ECO:0000256" key="1">
    <source>
        <dbReference type="PROSITE-ProRule" id="PRU00047"/>
    </source>
</evidence>
<protein>
    <recommendedName>
        <fullName evidence="7">CCHC-type domain-containing protein</fullName>
    </recommendedName>
</protein>
<dbReference type="SMART" id="SM00431">
    <property type="entry name" value="SCAN"/>
    <property type="match status" value="1"/>
</dbReference>
<dbReference type="Proteomes" id="UP001652642">
    <property type="component" value="Chromosome 9"/>
</dbReference>